<dbReference type="Pfam" id="PF13409">
    <property type="entry name" value="GST_N_2"/>
    <property type="match status" value="1"/>
</dbReference>
<dbReference type="AlphaFoldDB" id="A0A8H5FP25"/>
<dbReference type="CDD" id="cd00570">
    <property type="entry name" value="GST_N_family"/>
    <property type="match status" value="1"/>
</dbReference>
<reference evidence="3 4" key="1">
    <citation type="journal article" date="2020" name="ISME J.">
        <title>Uncovering the hidden diversity of litter-decomposition mechanisms in mushroom-forming fungi.</title>
        <authorList>
            <person name="Floudas D."/>
            <person name="Bentzer J."/>
            <person name="Ahren D."/>
            <person name="Johansson T."/>
            <person name="Persson P."/>
            <person name="Tunlid A."/>
        </authorList>
    </citation>
    <scope>NUCLEOTIDE SEQUENCE [LARGE SCALE GENOMIC DNA]</scope>
    <source>
        <strain evidence="3 4">CBS 291.85</strain>
    </source>
</reference>
<dbReference type="Proteomes" id="UP000559256">
    <property type="component" value="Unassembled WGS sequence"/>
</dbReference>
<dbReference type="GO" id="GO:0005737">
    <property type="term" value="C:cytoplasm"/>
    <property type="evidence" value="ECO:0007669"/>
    <property type="project" value="TreeGrafter"/>
</dbReference>
<keyword evidence="4" id="KW-1185">Reference proteome</keyword>
<dbReference type="OrthoDB" id="202840at2759"/>
<feature type="domain" description="GST N-terminal" evidence="1">
    <location>
        <begin position="16"/>
        <end position="107"/>
    </location>
</feature>
<accession>A0A8H5FP25</accession>
<dbReference type="InterPro" id="IPR036249">
    <property type="entry name" value="Thioredoxin-like_sf"/>
</dbReference>
<evidence type="ECO:0000313" key="3">
    <source>
        <dbReference type="EMBL" id="KAF5344350.1"/>
    </source>
</evidence>
<dbReference type="SUPFAM" id="SSF52833">
    <property type="entry name" value="Thioredoxin-like"/>
    <property type="match status" value="1"/>
</dbReference>
<dbReference type="SFLD" id="SFLDG00358">
    <property type="entry name" value="Main_(cytGST)"/>
    <property type="match status" value="1"/>
</dbReference>
<evidence type="ECO:0000259" key="2">
    <source>
        <dbReference type="PROSITE" id="PS50405"/>
    </source>
</evidence>
<name>A0A8H5FP25_9AGAR</name>
<gene>
    <name evidence="3" type="ORF">D9758_013280</name>
</gene>
<dbReference type="InterPro" id="IPR036282">
    <property type="entry name" value="Glutathione-S-Trfase_C_sf"/>
</dbReference>
<evidence type="ECO:0008006" key="5">
    <source>
        <dbReference type="Google" id="ProtNLM"/>
    </source>
</evidence>
<dbReference type="EMBL" id="JAACJM010000126">
    <property type="protein sequence ID" value="KAF5344350.1"/>
    <property type="molecule type" value="Genomic_DNA"/>
</dbReference>
<dbReference type="PROSITE" id="PS50404">
    <property type="entry name" value="GST_NTER"/>
    <property type="match status" value="1"/>
</dbReference>
<dbReference type="PROSITE" id="PS50405">
    <property type="entry name" value="GST_CTER"/>
    <property type="match status" value="1"/>
</dbReference>
<organism evidence="3 4">
    <name type="scientific">Tetrapyrgos nigripes</name>
    <dbReference type="NCBI Taxonomy" id="182062"/>
    <lineage>
        <taxon>Eukaryota</taxon>
        <taxon>Fungi</taxon>
        <taxon>Dikarya</taxon>
        <taxon>Basidiomycota</taxon>
        <taxon>Agaricomycotina</taxon>
        <taxon>Agaricomycetes</taxon>
        <taxon>Agaricomycetidae</taxon>
        <taxon>Agaricales</taxon>
        <taxon>Marasmiineae</taxon>
        <taxon>Marasmiaceae</taxon>
        <taxon>Tetrapyrgos</taxon>
    </lineage>
</organism>
<dbReference type="InterPro" id="IPR050983">
    <property type="entry name" value="GST_Omega/HSP26"/>
</dbReference>
<protein>
    <recommendedName>
        <fullName evidence="5">Glutathione S-transferase</fullName>
    </recommendedName>
</protein>
<dbReference type="PANTHER" id="PTHR43968">
    <property type="match status" value="1"/>
</dbReference>
<dbReference type="SUPFAM" id="SSF47616">
    <property type="entry name" value="GST C-terminal domain-like"/>
    <property type="match status" value="1"/>
</dbReference>
<feature type="domain" description="GST C-terminal" evidence="2">
    <location>
        <begin position="113"/>
        <end position="258"/>
    </location>
</feature>
<sequence length="272" mass="30074">MIRSTSLGLQRNISSATMAAPVEQITLYTAKAEIALAEAGVDFTRFEIDLANKPEWYAPQVNPASKVPAVAYGGPPVPASQPSPASAKIAESLVILEFFADLFPQTTTLLPTSPVLRAKARLFIDAISNKFVPSFYKFQALGDSSPQNIASMFEAVEITQRLLADPEKEKEGGGEYALGKEFSNADAAIAPFLVRWEIGLSEDIGAYEEGEGKKVWDLLSKEAKYERFRRYLRVLKERESVKKTYDADYIRDFYGKRFAEARAKRKAQAASA</sequence>
<dbReference type="InterPro" id="IPR040079">
    <property type="entry name" value="Glutathione_S-Trfase"/>
</dbReference>
<evidence type="ECO:0000259" key="1">
    <source>
        <dbReference type="PROSITE" id="PS50404"/>
    </source>
</evidence>
<dbReference type="InterPro" id="IPR004045">
    <property type="entry name" value="Glutathione_S-Trfase_N"/>
</dbReference>
<dbReference type="InterPro" id="IPR010987">
    <property type="entry name" value="Glutathione-S-Trfase_C-like"/>
</dbReference>
<proteinExistence type="predicted"/>
<comment type="caution">
    <text evidence="3">The sequence shown here is derived from an EMBL/GenBank/DDBJ whole genome shotgun (WGS) entry which is preliminary data.</text>
</comment>
<evidence type="ECO:0000313" key="4">
    <source>
        <dbReference type="Proteomes" id="UP000559256"/>
    </source>
</evidence>
<dbReference type="SFLD" id="SFLDS00019">
    <property type="entry name" value="Glutathione_Transferase_(cytos"/>
    <property type="match status" value="1"/>
</dbReference>
<dbReference type="Gene3D" id="3.40.30.10">
    <property type="entry name" value="Glutaredoxin"/>
    <property type="match status" value="1"/>
</dbReference>
<dbReference type="Gene3D" id="1.20.1050.10">
    <property type="match status" value="1"/>
</dbReference>
<dbReference type="PANTHER" id="PTHR43968:SF6">
    <property type="entry name" value="GLUTATHIONE S-TRANSFERASE OMEGA"/>
    <property type="match status" value="1"/>
</dbReference>